<evidence type="ECO:0000313" key="13">
    <source>
        <dbReference type="EMBL" id="NJQ17811.1"/>
    </source>
</evidence>
<evidence type="ECO:0000256" key="3">
    <source>
        <dbReference type="ARBA" id="ARBA00022490"/>
    </source>
</evidence>
<dbReference type="Gene3D" id="3.40.50.620">
    <property type="entry name" value="HUPs"/>
    <property type="match status" value="1"/>
</dbReference>
<comment type="caution">
    <text evidence="13">The sequence shown here is derived from an EMBL/GenBank/DDBJ whole genome shotgun (WGS) entry which is preliminary data.</text>
</comment>
<accession>A0ABX1CFI7</accession>
<dbReference type="InterPro" id="IPR020058">
    <property type="entry name" value="Glu/Gln-tRNA-synth_Ib_cat-dom"/>
</dbReference>
<evidence type="ECO:0000256" key="2">
    <source>
        <dbReference type="ARBA" id="ARBA00012835"/>
    </source>
</evidence>
<dbReference type="SUPFAM" id="SSF48163">
    <property type="entry name" value="An anticodon-binding domain of class I aminoacyl-tRNA synthetases"/>
    <property type="match status" value="1"/>
</dbReference>
<dbReference type="InterPro" id="IPR008925">
    <property type="entry name" value="aa_tRNA-synth_I_cd-bd_sf"/>
</dbReference>
<feature type="non-terminal residue" evidence="13">
    <location>
        <position position="519"/>
    </location>
</feature>
<dbReference type="InterPro" id="IPR020752">
    <property type="entry name" value="Glu-tRNA-synth_I_codon-bd_sub1"/>
</dbReference>
<dbReference type="CDD" id="cd00808">
    <property type="entry name" value="GluRS_core"/>
    <property type="match status" value="1"/>
</dbReference>
<dbReference type="Gene3D" id="1.10.8.70">
    <property type="entry name" value="Glutamate-tRNA synthetase, class I, anticodon-binding domain 1"/>
    <property type="match status" value="1"/>
</dbReference>
<keyword evidence="8 10" id="KW-0030">Aminoacyl-tRNA synthetase</keyword>
<dbReference type="InterPro" id="IPR045462">
    <property type="entry name" value="aa-tRNA-synth_I_cd-bd"/>
</dbReference>
<comment type="similarity">
    <text evidence="1">Belongs to the class-I aminoacyl-tRNA synthetase family. Glutamate--tRNA ligase type 1 subfamily.</text>
</comment>
<dbReference type="InterPro" id="IPR014729">
    <property type="entry name" value="Rossmann-like_a/b/a_fold"/>
</dbReference>
<evidence type="ECO:0000256" key="9">
    <source>
        <dbReference type="ARBA" id="ARBA00030865"/>
    </source>
</evidence>
<evidence type="ECO:0000256" key="8">
    <source>
        <dbReference type="ARBA" id="ARBA00023146"/>
    </source>
</evidence>
<dbReference type="InterPro" id="IPR020751">
    <property type="entry name" value="aa-tRNA-synth_I_codon-bd_sub2"/>
</dbReference>
<keyword evidence="14" id="KW-1185">Reference proteome</keyword>
<dbReference type="EMBL" id="JAAVJC010000420">
    <property type="protein sequence ID" value="NJQ17811.1"/>
    <property type="molecule type" value="Genomic_DNA"/>
</dbReference>
<proteinExistence type="inferred from homology"/>
<dbReference type="InterPro" id="IPR049940">
    <property type="entry name" value="GluQ/Sye"/>
</dbReference>
<evidence type="ECO:0000259" key="11">
    <source>
        <dbReference type="Pfam" id="PF00749"/>
    </source>
</evidence>
<dbReference type="GO" id="GO:0004818">
    <property type="term" value="F:glutamate-tRNA ligase activity"/>
    <property type="evidence" value="ECO:0007669"/>
    <property type="project" value="UniProtKB-EC"/>
</dbReference>
<dbReference type="HAMAP" id="MF_00022">
    <property type="entry name" value="Glu_tRNA_synth_type1"/>
    <property type="match status" value="1"/>
</dbReference>
<evidence type="ECO:0000256" key="6">
    <source>
        <dbReference type="ARBA" id="ARBA00022840"/>
    </source>
</evidence>
<sequence>MTSAALPSVRVRFCPSPTGNPHVGLIRTALFNWAFARHHGGTLVLRIEDTDAARDSEESYHQLLDSLRWLGLDWDEGPEPFDADRTAPGAHGPYRQSQRMEIYADIATRLREAGHAYRCYCTTEELDRRREAARAAGRPSGYDGACRDLTDEQRAAHEAEGRSHVLRFRMPDEAITFTDLVRGELTFSPENVPDYGIVRANGAPLYTLVNPVDDALMGITHVLRGEDLLSSTPRQIALYRALADIGVVNGAVPEFGHLPYVMGEGNKKLSKRDPESSLNLYRERGFLPAGLLNYLSLLGWSIAEDRDIFTLREMADAFEISAVNGNPARFDLKKAEAINAVHLRELSVDEFAVACEPWLRAPYAPWKPEEFDAEAFAALAPLAQTRLTVLSDITDNVDFLFLPEPAVDEKSWEKAMKPGAPELLATARDLIAASDWEAEALKNAVLAAGEAHGLKLGKAQAPVRVAVTGRTVGLPLFESLEVLGDRPAEQREVVQQPGGQEPAFAVEVQRGLGVALGEL</sequence>
<evidence type="ECO:0000256" key="10">
    <source>
        <dbReference type="RuleBase" id="RU363037"/>
    </source>
</evidence>
<gene>
    <name evidence="13" type="ORF">HCN52_23465</name>
</gene>
<reference evidence="13 14" key="1">
    <citation type="submission" date="2020-03" db="EMBL/GenBank/DDBJ databases">
        <title>Draft genome of Streptomyces sp. ventii, isolated from the Axial Seamount in the Pacific Ocean, and resequencing of the two type strains Streptomyces lonarensis strain NCL 716 and Streptomyces bohaiensis strain 11A07.</title>
        <authorList>
            <person name="Loughran R.M."/>
            <person name="Pfannmuller K.M."/>
            <person name="Wasson B.J."/>
            <person name="Deadmond M.C."/>
            <person name="Paddock B.E."/>
            <person name="Koyack M.J."/>
            <person name="Gallegos D.A."/>
            <person name="Mitchell E.A."/>
            <person name="Ushijima B."/>
            <person name="Saw J.H."/>
            <person name="Mcphail K.L."/>
            <person name="Videau P."/>
        </authorList>
    </citation>
    <scope>NUCLEOTIDE SEQUENCE [LARGE SCALE GENOMIC DNA]</scope>
    <source>
        <strain evidence="13 14">11A07</strain>
    </source>
</reference>
<evidence type="ECO:0000313" key="14">
    <source>
        <dbReference type="Proteomes" id="UP000727056"/>
    </source>
</evidence>
<name>A0ABX1CFI7_9ACTN</name>
<keyword evidence="7 10" id="KW-0648">Protein biosynthesis</keyword>
<keyword evidence="6 10" id="KW-0067">ATP-binding</keyword>
<feature type="domain" description="Glutamyl/glutaminyl-tRNA synthetase class Ib catalytic" evidence="11">
    <location>
        <begin position="9"/>
        <end position="334"/>
    </location>
</feature>
<keyword evidence="4 10" id="KW-0436">Ligase</keyword>
<dbReference type="Proteomes" id="UP000727056">
    <property type="component" value="Unassembled WGS sequence"/>
</dbReference>
<dbReference type="InterPro" id="IPR033910">
    <property type="entry name" value="GluRS_core"/>
</dbReference>
<dbReference type="Pfam" id="PF19269">
    <property type="entry name" value="Anticodon_2"/>
    <property type="match status" value="1"/>
</dbReference>
<feature type="domain" description="Aminoacyl-tRNA synthetase class I anticodon-binding" evidence="12">
    <location>
        <begin position="351"/>
        <end position="486"/>
    </location>
</feature>
<dbReference type="PRINTS" id="PR00987">
    <property type="entry name" value="TRNASYNTHGLU"/>
</dbReference>
<keyword evidence="5 10" id="KW-0547">Nucleotide-binding</keyword>
<protein>
    <recommendedName>
        <fullName evidence="2">glutamate--tRNA ligase</fullName>
        <ecNumber evidence="2">6.1.1.17</ecNumber>
    </recommendedName>
    <alternativeName>
        <fullName evidence="9">Glutamyl-tRNA synthetase</fullName>
    </alternativeName>
</protein>
<dbReference type="PANTHER" id="PTHR43311">
    <property type="entry name" value="GLUTAMATE--TRNA LIGASE"/>
    <property type="match status" value="1"/>
</dbReference>
<dbReference type="Gene3D" id="1.10.10.350">
    <property type="match status" value="1"/>
</dbReference>
<organism evidence="13 14">
    <name type="scientific">Streptomyces bohaiensis</name>
    <dbReference type="NCBI Taxonomy" id="1431344"/>
    <lineage>
        <taxon>Bacteria</taxon>
        <taxon>Bacillati</taxon>
        <taxon>Actinomycetota</taxon>
        <taxon>Actinomycetes</taxon>
        <taxon>Kitasatosporales</taxon>
        <taxon>Streptomycetaceae</taxon>
        <taxon>Streptomyces</taxon>
    </lineage>
</organism>
<evidence type="ECO:0000256" key="7">
    <source>
        <dbReference type="ARBA" id="ARBA00022917"/>
    </source>
</evidence>
<dbReference type="SUPFAM" id="SSF52374">
    <property type="entry name" value="Nucleotidylyl transferase"/>
    <property type="match status" value="1"/>
</dbReference>
<evidence type="ECO:0000259" key="12">
    <source>
        <dbReference type="Pfam" id="PF19269"/>
    </source>
</evidence>
<evidence type="ECO:0000256" key="5">
    <source>
        <dbReference type="ARBA" id="ARBA00022741"/>
    </source>
</evidence>
<dbReference type="PANTHER" id="PTHR43311:SF2">
    <property type="entry name" value="GLUTAMATE--TRNA LIGASE, MITOCHONDRIAL-RELATED"/>
    <property type="match status" value="1"/>
</dbReference>
<dbReference type="InterPro" id="IPR000924">
    <property type="entry name" value="Glu/Gln-tRNA-synth"/>
</dbReference>
<dbReference type="Pfam" id="PF00749">
    <property type="entry name" value="tRNA-synt_1c"/>
    <property type="match status" value="1"/>
</dbReference>
<keyword evidence="3" id="KW-0963">Cytoplasm</keyword>
<evidence type="ECO:0000256" key="4">
    <source>
        <dbReference type="ARBA" id="ARBA00022598"/>
    </source>
</evidence>
<dbReference type="NCBIfam" id="TIGR00464">
    <property type="entry name" value="gltX_bact"/>
    <property type="match status" value="1"/>
</dbReference>
<dbReference type="EC" id="6.1.1.17" evidence="2"/>
<evidence type="ECO:0000256" key="1">
    <source>
        <dbReference type="ARBA" id="ARBA00007894"/>
    </source>
</evidence>
<dbReference type="InterPro" id="IPR004527">
    <property type="entry name" value="Glu-tRNA-ligase_bac/mito"/>
</dbReference>